<keyword evidence="1" id="KW-0732">Signal</keyword>
<protein>
    <submittedName>
        <fullName evidence="2">Uncharacterized protein</fullName>
    </submittedName>
</protein>
<evidence type="ECO:0000313" key="3">
    <source>
        <dbReference type="Proteomes" id="UP000250123"/>
    </source>
</evidence>
<feature type="chain" id="PRO_5016356447" evidence="1">
    <location>
        <begin position="29"/>
        <end position="172"/>
    </location>
</feature>
<dbReference type="RefSeq" id="WP_112353340.1">
    <property type="nucleotide sequence ID" value="NZ_LS483452.1"/>
</dbReference>
<dbReference type="KEGG" id="sbk:SHEWBE_3495"/>
<sequence>MIAASKKPLLIALCIASSLSFSSLSLSAKQIVASGSQLEIGALSTENKFDEAMVTITGPNGFVKQIKVDANNTELDIEQLGIVADGNYSYQVEYSQRGEIEIVNDRKNGREGASRHLGKVESKSGYFNVRDSEFVQELEYEGELGQAAKVDQMLEQIIDKNNFEIVNEQLAK</sequence>
<gene>
    <name evidence="2" type="ORF">SHEWBE_3495</name>
</gene>
<proteinExistence type="predicted"/>
<dbReference type="AlphaFoldDB" id="A0A330M5Q1"/>
<evidence type="ECO:0000313" key="2">
    <source>
        <dbReference type="EMBL" id="SQH77458.1"/>
    </source>
</evidence>
<organism evidence="2 3">
    <name type="scientific">Shewanella benthica</name>
    <dbReference type="NCBI Taxonomy" id="43661"/>
    <lineage>
        <taxon>Bacteria</taxon>
        <taxon>Pseudomonadati</taxon>
        <taxon>Pseudomonadota</taxon>
        <taxon>Gammaproteobacteria</taxon>
        <taxon>Alteromonadales</taxon>
        <taxon>Shewanellaceae</taxon>
        <taxon>Shewanella</taxon>
    </lineage>
</organism>
<dbReference type="OrthoDB" id="6267111at2"/>
<reference evidence="3" key="1">
    <citation type="submission" date="2018-06" db="EMBL/GenBank/DDBJ databases">
        <authorList>
            <person name="Cea G.-C."/>
            <person name="William W."/>
        </authorList>
    </citation>
    <scope>NUCLEOTIDE SEQUENCE [LARGE SCALE GENOMIC DNA]</scope>
    <source>
        <strain evidence="3">DB21MT-2</strain>
    </source>
</reference>
<accession>A0A330M5Q1</accession>
<feature type="signal peptide" evidence="1">
    <location>
        <begin position="1"/>
        <end position="28"/>
    </location>
</feature>
<name>A0A330M5Q1_9GAMM</name>
<evidence type="ECO:0000256" key="1">
    <source>
        <dbReference type="SAM" id="SignalP"/>
    </source>
</evidence>
<dbReference type="Proteomes" id="UP000250123">
    <property type="component" value="Chromosome SHEWBE"/>
</dbReference>
<dbReference type="EMBL" id="LS483452">
    <property type="protein sequence ID" value="SQH77458.1"/>
    <property type="molecule type" value="Genomic_DNA"/>
</dbReference>